<reference evidence="3 4" key="1">
    <citation type="submission" date="2014-08" db="EMBL/GenBank/DDBJ databases">
        <title>Comparative genomics of the Paenibacillus odorifer group.</title>
        <authorList>
            <person name="den Bakker H.C."/>
            <person name="Tsai Y.-C."/>
            <person name="Martin N."/>
            <person name="Korlach J."/>
            <person name="Wiedmann M."/>
        </authorList>
    </citation>
    <scope>NUCLEOTIDE SEQUENCE [LARGE SCALE GENOMIC DNA]</scope>
    <source>
        <strain evidence="3 4">DSM 14472</strain>
    </source>
</reference>
<dbReference type="HOGENOM" id="CLU_150646_12_2_9"/>
<evidence type="ECO:0000256" key="1">
    <source>
        <dbReference type="ARBA" id="ARBA00023004"/>
    </source>
</evidence>
<name>A0A089N2P7_9BACL</name>
<dbReference type="InterPro" id="IPR007167">
    <property type="entry name" value="Fe-transptr_FeoA-like"/>
</dbReference>
<dbReference type="PANTHER" id="PTHR42954">
    <property type="entry name" value="FE(2+) TRANSPORT PROTEIN A"/>
    <property type="match status" value="1"/>
</dbReference>
<evidence type="ECO:0000259" key="2">
    <source>
        <dbReference type="SMART" id="SM00899"/>
    </source>
</evidence>
<dbReference type="Proteomes" id="UP000029507">
    <property type="component" value="Chromosome"/>
</dbReference>
<dbReference type="KEGG" id="pste:PSTEL_07510"/>
<accession>A0A089N2P7</accession>
<dbReference type="Pfam" id="PF04023">
    <property type="entry name" value="FeoA"/>
    <property type="match status" value="1"/>
</dbReference>
<dbReference type="AlphaFoldDB" id="A0A089N2P7"/>
<feature type="domain" description="Ferrous iron transporter FeoA-like" evidence="2">
    <location>
        <begin position="6"/>
        <end position="79"/>
    </location>
</feature>
<keyword evidence="4" id="KW-1185">Reference proteome</keyword>
<dbReference type="SMART" id="SM00899">
    <property type="entry name" value="FeoA"/>
    <property type="match status" value="1"/>
</dbReference>
<protein>
    <recommendedName>
        <fullName evidence="2">Ferrous iron transporter FeoA-like domain-containing protein</fullName>
    </recommendedName>
</protein>
<evidence type="ECO:0000313" key="3">
    <source>
        <dbReference type="EMBL" id="AIQ62974.1"/>
    </source>
</evidence>
<dbReference type="InterPro" id="IPR038157">
    <property type="entry name" value="FeoA_core_dom"/>
</dbReference>
<dbReference type="InterPro" id="IPR052713">
    <property type="entry name" value="FeoA"/>
</dbReference>
<dbReference type="InterPro" id="IPR008988">
    <property type="entry name" value="Transcriptional_repressor_C"/>
</dbReference>
<evidence type="ECO:0000313" key="4">
    <source>
        <dbReference type="Proteomes" id="UP000029507"/>
    </source>
</evidence>
<organism evidence="3 4">
    <name type="scientific">Paenibacillus stellifer</name>
    <dbReference type="NCBI Taxonomy" id="169760"/>
    <lineage>
        <taxon>Bacteria</taxon>
        <taxon>Bacillati</taxon>
        <taxon>Bacillota</taxon>
        <taxon>Bacilli</taxon>
        <taxon>Bacillales</taxon>
        <taxon>Paenibacillaceae</taxon>
        <taxon>Paenibacillus</taxon>
    </lineage>
</organism>
<sequence length="80" mass="8479">MIASVCQLMQLQIGSSGSIQGIEGMNPILQRRLADLGVSEGCTVCLKGKGPFFGPVMLECNGQLLAIRRNEASKITVNVS</sequence>
<dbReference type="SUPFAM" id="SSF50037">
    <property type="entry name" value="C-terminal domain of transcriptional repressors"/>
    <property type="match status" value="1"/>
</dbReference>
<gene>
    <name evidence="3" type="ORF">PSTEL_07510</name>
</gene>
<keyword evidence="1" id="KW-0408">Iron</keyword>
<dbReference type="GO" id="GO:0046914">
    <property type="term" value="F:transition metal ion binding"/>
    <property type="evidence" value="ECO:0007669"/>
    <property type="project" value="InterPro"/>
</dbReference>
<proteinExistence type="predicted"/>
<dbReference type="STRING" id="169760.PSTEL_07510"/>
<dbReference type="Gene3D" id="2.30.30.90">
    <property type="match status" value="1"/>
</dbReference>
<dbReference type="PANTHER" id="PTHR42954:SF1">
    <property type="entry name" value="FERROUS IRON TRANSPORTER FEOA DOMAIN-CONTAINING PROTEIN"/>
    <property type="match status" value="1"/>
</dbReference>
<dbReference type="EMBL" id="CP009286">
    <property type="protein sequence ID" value="AIQ62974.1"/>
    <property type="molecule type" value="Genomic_DNA"/>
</dbReference>